<evidence type="ECO:0000256" key="5">
    <source>
        <dbReference type="ARBA" id="ARBA00023015"/>
    </source>
</evidence>
<sequence length="459" mass="53197">MKDYLFALNESSPKYKQIYEQFKSFIEQGNVEADEQLPSIRQLADSLQVSRNTTLMAYNQLVAEGYIRGEGRKGYFVNPLEPTLYQEPPSLPDKKKRREKESVRVDFRTDAVDQSHFPLKIWRRTANHVLSLPESFRYGDPFGEMRLREQIAGYLFQSRGVRTDADAIIIGSSTQQMLINLGYILQEDFSGMIVEDPGFDGAREAFQFHRFSLEYLPVYAAGADLSQLEQMDSALIYVTPSHHSPYGVSMSIQQRQTLIGWANKVKGYIIEDDYDSEFRYTQRPFPALASIDSTRVIYLGNFSKSFLPGLRLSYMVLPKQLLDRYKNRFLNFESSTSLFSQLTMARFMENGEWNRHIKRMRLVYKRKMKHLVSILKTHFGQSISIIGEQSGLYVLIEVDVECSEEWLIEQAYHYGVKVRPTSIYFIKNHSDRPLIKLGFSGLSFDEIELGVNLLREAWL</sequence>
<feature type="domain" description="HTH gntR-type" evidence="8">
    <location>
        <begin position="12"/>
        <end position="80"/>
    </location>
</feature>
<evidence type="ECO:0000313" key="10">
    <source>
        <dbReference type="Proteomes" id="UP001595279"/>
    </source>
</evidence>
<evidence type="ECO:0000313" key="9">
    <source>
        <dbReference type="EMBL" id="MFC3039478.1"/>
    </source>
</evidence>
<accession>A0ABV7CT70</accession>
<dbReference type="InterPro" id="IPR051446">
    <property type="entry name" value="HTH_trans_reg/aminotransferase"/>
</dbReference>
<dbReference type="GO" id="GO:0008483">
    <property type="term" value="F:transaminase activity"/>
    <property type="evidence" value="ECO:0007669"/>
    <property type="project" value="UniProtKB-KW"/>
</dbReference>
<evidence type="ECO:0000256" key="3">
    <source>
        <dbReference type="ARBA" id="ARBA00022576"/>
    </source>
</evidence>
<evidence type="ECO:0000256" key="7">
    <source>
        <dbReference type="ARBA" id="ARBA00023163"/>
    </source>
</evidence>
<evidence type="ECO:0000256" key="2">
    <source>
        <dbReference type="ARBA" id="ARBA00005384"/>
    </source>
</evidence>
<dbReference type="InterPro" id="IPR004839">
    <property type="entry name" value="Aminotransferase_I/II_large"/>
</dbReference>
<evidence type="ECO:0000259" key="8">
    <source>
        <dbReference type="PROSITE" id="PS50949"/>
    </source>
</evidence>
<keyword evidence="3 9" id="KW-0808">Transferase</keyword>
<dbReference type="Gene3D" id="1.10.10.10">
    <property type="entry name" value="Winged helix-like DNA-binding domain superfamily/Winged helix DNA-binding domain"/>
    <property type="match status" value="1"/>
</dbReference>
<proteinExistence type="inferred from homology"/>
<protein>
    <submittedName>
        <fullName evidence="9">PLP-dependent aminotransferase family protein</fullName>
    </submittedName>
</protein>
<dbReference type="Pfam" id="PF00155">
    <property type="entry name" value="Aminotran_1_2"/>
    <property type="match status" value="1"/>
</dbReference>
<dbReference type="PANTHER" id="PTHR46577">
    <property type="entry name" value="HTH-TYPE TRANSCRIPTIONAL REGULATORY PROTEIN GABR"/>
    <property type="match status" value="1"/>
</dbReference>
<dbReference type="EMBL" id="JBHRSA010000013">
    <property type="protein sequence ID" value="MFC3039478.1"/>
    <property type="molecule type" value="Genomic_DNA"/>
</dbReference>
<dbReference type="InterPro" id="IPR015421">
    <property type="entry name" value="PyrdxlP-dep_Trfase_major"/>
</dbReference>
<evidence type="ECO:0000256" key="1">
    <source>
        <dbReference type="ARBA" id="ARBA00001933"/>
    </source>
</evidence>
<dbReference type="InterPro" id="IPR036390">
    <property type="entry name" value="WH_DNA-bd_sf"/>
</dbReference>
<keyword evidence="6" id="KW-0238">DNA-binding</keyword>
<comment type="similarity">
    <text evidence="2">In the C-terminal section; belongs to the class-I pyridoxal-phosphate-dependent aminotransferase family.</text>
</comment>
<organism evidence="9 10">
    <name type="scientific">Virgibacillus xinjiangensis</name>
    <dbReference type="NCBI Taxonomy" id="393090"/>
    <lineage>
        <taxon>Bacteria</taxon>
        <taxon>Bacillati</taxon>
        <taxon>Bacillota</taxon>
        <taxon>Bacilli</taxon>
        <taxon>Bacillales</taxon>
        <taxon>Bacillaceae</taxon>
        <taxon>Virgibacillus</taxon>
    </lineage>
</organism>
<name>A0ABV7CT70_9BACI</name>
<gene>
    <name evidence="9" type="ORF">ACFOGI_04380</name>
</gene>
<dbReference type="PROSITE" id="PS50949">
    <property type="entry name" value="HTH_GNTR"/>
    <property type="match status" value="1"/>
</dbReference>
<keyword evidence="5" id="KW-0805">Transcription regulation</keyword>
<reference evidence="10" key="1">
    <citation type="journal article" date="2019" name="Int. J. Syst. Evol. Microbiol.">
        <title>The Global Catalogue of Microorganisms (GCM) 10K type strain sequencing project: providing services to taxonomists for standard genome sequencing and annotation.</title>
        <authorList>
            <consortium name="The Broad Institute Genomics Platform"/>
            <consortium name="The Broad Institute Genome Sequencing Center for Infectious Disease"/>
            <person name="Wu L."/>
            <person name="Ma J."/>
        </authorList>
    </citation>
    <scope>NUCLEOTIDE SEQUENCE [LARGE SCALE GENOMIC DNA]</scope>
    <source>
        <strain evidence="10">KCTC 13128</strain>
    </source>
</reference>
<dbReference type="SMART" id="SM00345">
    <property type="entry name" value="HTH_GNTR"/>
    <property type="match status" value="1"/>
</dbReference>
<dbReference type="InterPro" id="IPR015424">
    <property type="entry name" value="PyrdxlP-dep_Trfase"/>
</dbReference>
<dbReference type="SUPFAM" id="SSF53383">
    <property type="entry name" value="PLP-dependent transferases"/>
    <property type="match status" value="1"/>
</dbReference>
<dbReference type="CDD" id="cd00609">
    <property type="entry name" value="AAT_like"/>
    <property type="match status" value="1"/>
</dbReference>
<dbReference type="Gene3D" id="3.40.640.10">
    <property type="entry name" value="Type I PLP-dependent aspartate aminotransferase-like (Major domain)"/>
    <property type="match status" value="1"/>
</dbReference>
<dbReference type="SUPFAM" id="SSF46785">
    <property type="entry name" value="Winged helix' DNA-binding domain"/>
    <property type="match status" value="1"/>
</dbReference>
<evidence type="ECO:0000256" key="4">
    <source>
        <dbReference type="ARBA" id="ARBA00022898"/>
    </source>
</evidence>
<keyword evidence="7" id="KW-0804">Transcription</keyword>
<dbReference type="InterPro" id="IPR000524">
    <property type="entry name" value="Tscrpt_reg_HTH_GntR"/>
</dbReference>
<dbReference type="Pfam" id="PF00392">
    <property type="entry name" value="GntR"/>
    <property type="match status" value="1"/>
</dbReference>
<evidence type="ECO:0000256" key="6">
    <source>
        <dbReference type="ARBA" id="ARBA00023125"/>
    </source>
</evidence>
<dbReference type="PANTHER" id="PTHR46577:SF1">
    <property type="entry name" value="HTH-TYPE TRANSCRIPTIONAL REGULATORY PROTEIN GABR"/>
    <property type="match status" value="1"/>
</dbReference>
<dbReference type="CDD" id="cd07377">
    <property type="entry name" value="WHTH_GntR"/>
    <property type="match status" value="1"/>
</dbReference>
<dbReference type="PRINTS" id="PR00035">
    <property type="entry name" value="HTHGNTR"/>
</dbReference>
<comment type="cofactor">
    <cofactor evidence="1">
        <name>pyridoxal 5'-phosphate</name>
        <dbReference type="ChEBI" id="CHEBI:597326"/>
    </cofactor>
</comment>
<dbReference type="InterPro" id="IPR036388">
    <property type="entry name" value="WH-like_DNA-bd_sf"/>
</dbReference>
<keyword evidence="10" id="KW-1185">Reference proteome</keyword>
<keyword evidence="4" id="KW-0663">Pyridoxal phosphate</keyword>
<dbReference type="RefSeq" id="WP_390268994.1">
    <property type="nucleotide sequence ID" value="NZ_JBHRSA010000013.1"/>
</dbReference>
<comment type="caution">
    <text evidence="9">The sequence shown here is derived from an EMBL/GenBank/DDBJ whole genome shotgun (WGS) entry which is preliminary data.</text>
</comment>
<keyword evidence="3 9" id="KW-0032">Aminotransferase</keyword>
<dbReference type="Proteomes" id="UP001595279">
    <property type="component" value="Unassembled WGS sequence"/>
</dbReference>